<evidence type="ECO:0000256" key="1">
    <source>
        <dbReference type="SAM" id="Phobius"/>
    </source>
</evidence>
<dbReference type="AlphaFoldDB" id="A0A4S2DBU1"/>
<sequence>MTSTTETTATARDDDRRGRKRAFLALGALLGVGALATSAYFTDSALLDLNGGGGFGSTDNKYNIQVSTGMENTVSDVKTWVEAFPNSAAITDIPGASNLLPGGSVVVKIPVLNESKNWKSTLKLSLKNTTPAASTSDQGDRNAAYMKLLSVDVAETADASKVPTTWTKTGLTIPATAGSSSTGVDLSTLSPKSGTVLYLKLTLKEGTTQAATDAANGGAVAIQAVIDGTSKSTD</sequence>
<feature type="transmembrane region" description="Helical" evidence="1">
    <location>
        <begin position="22"/>
        <end position="41"/>
    </location>
</feature>
<organism evidence="2 3">
    <name type="scientific">Microbacterium laevaniformans</name>
    <dbReference type="NCBI Taxonomy" id="36807"/>
    <lineage>
        <taxon>Bacteria</taxon>
        <taxon>Bacillati</taxon>
        <taxon>Actinomycetota</taxon>
        <taxon>Actinomycetes</taxon>
        <taxon>Micrococcales</taxon>
        <taxon>Microbacteriaceae</taxon>
        <taxon>Microbacterium</taxon>
    </lineage>
</organism>
<dbReference type="EMBL" id="SRYO01000002">
    <property type="protein sequence ID" value="TGY38331.1"/>
    <property type="molecule type" value="Genomic_DNA"/>
</dbReference>
<keyword evidence="1" id="KW-0812">Transmembrane</keyword>
<evidence type="ECO:0000313" key="3">
    <source>
        <dbReference type="Proteomes" id="UP000309893"/>
    </source>
</evidence>
<comment type="caution">
    <text evidence="2">The sequence shown here is derived from an EMBL/GenBank/DDBJ whole genome shotgun (WGS) entry which is preliminary data.</text>
</comment>
<name>A0A4S2DBU1_9MICO</name>
<dbReference type="Proteomes" id="UP000309893">
    <property type="component" value="Unassembled WGS sequence"/>
</dbReference>
<gene>
    <name evidence="2" type="ORF">E5344_03550</name>
</gene>
<keyword evidence="1" id="KW-0472">Membrane</keyword>
<accession>A0A4S2DBU1</accession>
<evidence type="ECO:0000313" key="2">
    <source>
        <dbReference type="EMBL" id="TGY38331.1"/>
    </source>
</evidence>
<protein>
    <submittedName>
        <fullName evidence="2">Uncharacterized protein</fullName>
    </submittedName>
</protein>
<dbReference type="RefSeq" id="WP_036318834.1">
    <property type="nucleotide sequence ID" value="NZ_JBHUPJ010000002.1"/>
</dbReference>
<dbReference type="OrthoDB" id="5147618at2"/>
<proteinExistence type="predicted"/>
<reference evidence="2 3" key="1">
    <citation type="submission" date="2019-04" db="EMBL/GenBank/DDBJ databases">
        <title>Microbes associate with the intestines of laboratory mice.</title>
        <authorList>
            <person name="Navarre W."/>
            <person name="Wong E."/>
            <person name="Huang K."/>
            <person name="Tropini C."/>
            <person name="Ng K."/>
            <person name="Yu B."/>
        </authorList>
    </citation>
    <scope>NUCLEOTIDE SEQUENCE [LARGE SCALE GENOMIC DNA]</scope>
    <source>
        <strain evidence="2 3">NM46_B2-13</strain>
    </source>
</reference>
<keyword evidence="1" id="KW-1133">Transmembrane helix</keyword>